<protein>
    <submittedName>
        <fullName evidence="2">Alpha/beta fold hydrolase</fullName>
    </submittedName>
</protein>
<gene>
    <name evidence="2" type="ORF">C4541_06500</name>
</gene>
<feature type="domain" description="Serine aminopeptidase S33" evidence="1">
    <location>
        <begin position="33"/>
        <end position="262"/>
    </location>
</feature>
<reference evidence="2 3" key="1">
    <citation type="journal article" date="2017" name="ISME J.">
        <title>Energy and carbon metabolisms in a deep terrestrial subsurface fluid microbial community.</title>
        <authorList>
            <person name="Momper L."/>
            <person name="Jungbluth S.P."/>
            <person name="Lee M.D."/>
            <person name="Amend J.P."/>
        </authorList>
    </citation>
    <scope>NUCLEOTIDE SEQUENCE [LARGE SCALE GENOMIC DNA]</scope>
    <source>
        <strain evidence="2">SURF_26</strain>
    </source>
</reference>
<dbReference type="GO" id="GO:0016787">
    <property type="term" value="F:hydrolase activity"/>
    <property type="evidence" value="ECO:0007669"/>
    <property type="project" value="UniProtKB-KW"/>
</dbReference>
<dbReference type="Pfam" id="PF12146">
    <property type="entry name" value="Hydrolase_4"/>
    <property type="match status" value="1"/>
</dbReference>
<dbReference type="InterPro" id="IPR051044">
    <property type="entry name" value="MAG_DAG_Lipase"/>
</dbReference>
<keyword evidence="2" id="KW-0378">Hydrolase</keyword>
<dbReference type="Proteomes" id="UP000266426">
    <property type="component" value="Unassembled WGS sequence"/>
</dbReference>
<name>A0A3A4R2Q3_9BACT</name>
<dbReference type="InterPro" id="IPR029058">
    <property type="entry name" value="AB_hydrolase_fold"/>
</dbReference>
<dbReference type="InterPro" id="IPR022742">
    <property type="entry name" value="Hydrolase_4"/>
</dbReference>
<dbReference type="Gene3D" id="3.40.50.1820">
    <property type="entry name" value="alpha/beta hydrolase"/>
    <property type="match status" value="1"/>
</dbReference>
<dbReference type="SUPFAM" id="SSF53474">
    <property type="entry name" value="alpha/beta-Hydrolases"/>
    <property type="match status" value="1"/>
</dbReference>
<dbReference type="AlphaFoldDB" id="A0A3A4R2Q3"/>
<evidence type="ECO:0000259" key="1">
    <source>
        <dbReference type="Pfam" id="PF12146"/>
    </source>
</evidence>
<accession>A0A3A4R2Q3</accession>
<comment type="caution">
    <text evidence="2">The sequence shown here is derived from an EMBL/GenBank/DDBJ whole genome shotgun (WGS) entry which is preliminary data.</text>
</comment>
<dbReference type="PANTHER" id="PTHR11614">
    <property type="entry name" value="PHOSPHOLIPASE-RELATED"/>
    <property type="match status" value="1"/>
</dbReference>
<evidence type="ECO:0000313" key="2">
    <source>
        <dbReference type="EMBL" id="RJP59249.1"/>
    </source>
</evidence>
<sequence length="277" mass="30922">MSTISEYTLTVHSFDGYPLSCRVFQPEKGNGRTIFCLHGVQSHSGWYLESSRILARAGFRVLFPDRRGSGRNTAARGDLASWKHLILDIEQVLKEFSCPAHVSILAISWSGKLAPLLAAKQYPWLDKMVLVTPGIIPQVCPGVMSKLRTAIGMLTTPSKPALPVPIPGPDYFTGSPYYQSFIDNDADTLRTCTPRFFLQTRALDTLCKKALPVPDVPALMLLAVNDRIIDNNGTIRYFSRVFPHPGSVIKEYPLCEHTLEFDNRSFEFINDIISFLG</sequence>
<evidence type="ECO:0000313" key="3">
    <source>
        <dbReference type="Proteomes" id="UP000266426"/>
    </source>
</evidence>
<proteinExistence type="predicted"/>
<dbReference type="EMBL" id="QZJZ01000053">
    <property type="protein sequence ID" value="RJP59249.1"/>
    <property type="molecule type" value="Genomic_DNA"/>
</dbReference>
<organism evidence="2 3">
    <name type="scientific">Candidatus Auribacter fodinae</name>
    <dbReference type="NCBI Taxonomy" id="2093366"/>
    <lineage>
        <taxon>Bacteria</taxon>
        <taxon>Pseudomonadati</taxon>
        <taxon>Candidatus Auribacterota</taxon>
        <taxon>Candidatus Auribacteria</taxon>
        <taxon>Candidatus Auribacterales</taxon>
        <taxon>Candidatus Auribacteraceae</taxon>
        <taxon>Candidatus Auribacter</taxon>
    </lineage>
</organism>